<feature type="transmembrane region" description="Helical" evidence="1">
    <location>
        <begin position="30"/>
        <end position="50"/>
    </location>
</feature>
<name>A0A017SRU0_ASPRC</name>
<sequence>MSRWSQILPCLRHPQHRRAKGAWPDVFSKAWLLTLCTTVSLLYLFCYFALPHLLKFRPRTDLSWYDLGLYGFGPTRSYVSFESESPVVEISQWDSGCDPRYTFLAPRGDSIPHPGPMILDAAGNLVWMKHNHDITQDFKLQRYQGEDFLTYWEGEEVAGGLGQGSWFMLDSTYTQRYEIRPVGDFDGGDLHEFTLTNDGTALVTIYEPIPTDLTPIGGPALGWLYDGLFQEIDIATGELLFEWRASNHFLVNVTYEALNTKGYEKDTAFDYYHINSVDKDAQGNYLISARHAHSVSYIDGSTGAVLWTLGGKANDFTDLSDGTATDFRWQHDARWRDNNTITLFDNTAHSNEDPEASSRGMRIHLNYESRTAELEVAYHHPQVLKSTSQGNMQVLDDTGNVFIGWGHSAAYTEFTPDGNVVCDVHFGASLYYTFGRVVSYRAFKDSWIGRPLTNPDAVADDNVIYVSWNGATEVDAWQLEVWDGHDLDNLTFNGILQANKDGFETGISIPDDVNCDIFRVAALDAHGTVLGRSTPLQRPLGLRLDRLLNLQSYVLGIAFLMAGSGLLLGLFRYCYCRIWRRRSSDYQLVDMSENEGDRSV</sequence>
<keyword evidence="1" id="KW-1133">Transmembrane helix</keyword>
<dbReference type="HOGENOM" id="CLU_018249_0_1_1"/>
<evidence type="ECO:0000256" key="1">
    <source>
        <dbReference type="SAM" id="Phobius"/>
    </source>
</evidence>
<dbReference type="Pfam" id="PF14269">
    <property type="entry name" value="Arylsulfotran_2"/>
    <property type="match status" value="1"/>
</dbReference>
<evidence type="ECO:0000313" key="2">
    <source>
        <dbReference type="EMBL" id="EYE99309.1"/>
    </source>
</evidence>
<organism evidence="2 3">
    <name type="scientific">Aspergillus ruber (strain CBS 135680)</name>
    <dbReference type="NCBI Taxonomy" id="1388766"/>
    <lineage>
        <taxon>Eukaryota</taxon>
        <taxon>Fungi</taxon>
        <taxon>Dikarya</taxon>
        <taxon>Ascomycota</taxon>
        <taxon>Pezizomycotina</taxon>
        <taxon>Eurotiomycetes</taxon>
        <taxon>Eurotiomycetidae</taxon>
        <taxon>Eurotiales</taxon>
        <taxon>Aspergillaceae</taxon>
        <taxon>Aspergillus</taxon>
        <taxon>Aspergillus subgen. Aspergillus</taxon>
    </lineage>
</organism>
<dbReference type="STRING" id="1388766.A0A017SRU0"/>
<evidence type="ECO:0000313" key="3">
    <source>
        <dbReference type="Proteomes" id="UP000019804"/>
    </source>
</evidence>
<keyword evidence="1" id="KW-0472">Membrane</keyword>
<keyword evidence="1" id="KW-0812">Transmembrane</keyword>
<reference evidence="3" key="1">
    <citation type="journal article" date="2014" name="Nat. Commun.">
        <title>Genomic adaptations of the halophilic Dead Sea filamentous fungus Eurotium rubrum.</title>
        <authorList>
            <person name="Kis-Papo T."/>
            <person name="Weig A.R."/>
            <person name="Riley R."/>
            <person name="Persoh D."/>
            <person name="Salamov A."/>
            <person name="Sun H."/>
            <person name="Lipzen A."/>
            <person name="Wasser S.P."/>
            <person name="Rambold G."/>
            <person name="Grigoriev I.V."/>
            <person name="Nevo E."/>
        </authorList>
    </citation>
    <scope>NUCLEOTIDE SEQUENCE [LARGE SCALE GENOMIC DNA]</scope>
    <source>
        <strain evidence="3">CBS 135680</strain>
    </source>
</reference>
<dbReference type="EMBL" id="KK088412">
    <property type="protein sequence ID" value="EYE99309.1"/>
    <property type="molecule type" value="Genomic_DNA"/>
</dbReference>
<dbReference type="GeneID" id="63692875"/>
<dbReference type="InterPro" id="IPR039535">
    <property type="entry name" value="ASST-like"/>
</dbReference>
<dbReference type="Proteomes" id="UP000019804">
    <property type="component" value="Unassembled WGS sequence"/>
</dbReference>
<proteinExistence type="predicted"/>
<gene>
    <name evidence="2" type="ORF">EURHEDRAFT_135195</name>
</gene>
<dbReference type="InterPro" id="IPR053143">
    <property type="entry name" value="Arylsulfate_ST"/>
</dbReference>
<evidence type="ECO:0008006" key="4">
    <source>
        <dbReference type="Google" id="ProtNLM"/>
    </source>
</evidence>
<feature type="transmembrane region" description="Helical" evidence="1">
    <location>
        <begin position="553"/>
        <end position="575"/>
    </location>
</feature>
<accession>A0A017SRU0</accession>
<protein>
    <recommendedName>
        <fullName evidence="4">ASST-domain-containing protein</fullName>
    </recommendedName>
</protein>
<dbReference type="PANTHER" id="PTHR35340">
    <property type="entry name" value="PQQ ENZYME REPEAT PROTEIN-RELATED"/>
    <property type="match status" value="1"/>
</dbReference>
<dbReference type="AlphaFoldDB" id="A0A017SRU0"/>
<dbReference type="OrthoDB" id="5427350at2759"/>
<dbReference type="PANTHER" id="PTHR35340:SF5">
    <property type="entry name" value="ASST-DOMAIN-CONTAINING PROTEIN"/>
    <property type="match status" value="1"/>
</dbReference>
<dbReference type="RefSeq" id="XP_040642997.1">
    <property type="nucleotide sequence ID" value="XM_040777751.1"/>
</dbReference>
<keyword evidence="3" id="KW-1185">Reference proteome</keyword>